<organism evidence="1 2">
    <name type="scientific">Vagococcus acidifermentans</name>
    <dbReference type="NCBI Taxonomy" id="564710"/>
    <lineage>
        <taxon>Bacteria</taxon>
        <taxon>Bacillati</taxon>
        <taxon>Bacillota</taxon>
        <taxon>Bacilli</taxon>
        <taxon>Lactobacillales</taxon>
        <taxon>Enterococcaceae</taxon>
        <taxon>Vagococcus</taxon>
    </lineage>
</organism>
<accession>A0A430ARH9</accession>
<dbReference type="EMBL" id="NGKC01000011">
    <property type="protein sequence ID" value="RSU10663.1"/>
    <property type="molecule type" value="Genomic_DNA"/>
</dbReference>
<protein>
    <submittedName>
        <fullName evidence="1">Pyridoxamine 5'-phosphate oxidase</fullName>
    </submittedName>
</protein>
<gene>
    <name evidence="1" type="ORF">CBF27_10120</name>
</gene>
<comment type="caution">
    <text evidence="1">The sequence shown here is derived from an EMBL/GenBank/DDBJ whole genome shotgun (WGS) entry which is preliminary data.</text>
</comment>
<reference evidence="1 2" key="1">
    <citation type="submission" date="2017-05" db="EMBL/GenBank/DDBJ databases">
        <title>Vagococcus spp. assemblies.</title>
        <authorList>
            <person name="Gulvik C.A."/>
        </authorList>
    </citation>
    <scope>NUCLEOTIDE SEQUENCE [LARGE SCALE GENOMIC DNA]</scope>
    <source>
        <strain evidence="1 2">LMG 24798</strain>
    </source>
</reference>
<proteinExistence type="predicted"/>
<sequence length="155" mass="17707">MRRKDREVAAMADIIEIMARCDVCRLAFAVENIPYIVPMNFGMDYQDDRLTLFFHSAKSGKKLDMLAANPSVCFEMDGQHHLVTGEKACDYSMTYESIIGYGKLSVCDEKEEKIHGLRQLMINYGRKENNQFSENALNSVTVLKLDVEKITGKRK</sequence>
<dbReference type="PANTHER" id="PTHR34071:SF2">
    <property type="entry name" value="FLAVIN-NUCLEOTIDE-BINDING PROTEIN"/>
    <property type="match status" value="1"/>
</dbReference>
<dbReference type="RefSeq" id="WP_126814190.1">
    <property type="nucleotide sequence ID" value="NZ_NGKC01000011.1"/>
</dbReference>
<dbReference type="SUPFAM" id="SSF50475">
    <property type="entry name" value="FMN-binding split barrel"/>
    <property type="match status" value="1"/>
</dbReference>
<keyword evidence="2" id="KW-1185">Reference proteome</keyword>
<dbReference type="Proteomes" id="UP000286773">
    <property type="component" value="Unassembled WGS sequence"/>
</dbReference>
<dbReference type="InterPro" id="IPR012349">
    <property type="entry name" value="Split_barrel_FMN-bd"/>
</dbReference>
<evidence type="ECO:0000313" key="1">
    <source>
        <dbReference type="EMBL" id="RSU10663.1"/>
    </source>
</evidence>
<evidence type="ECO:0000313" key="2">
    <source>
        <dbReference type="Proteomes" id="UP000286773"/>
    </source>
</evidence>
<dbReference type="InterPro" id="IPR024747">
    <property type="entry name" value="Pyridox_Oxase-rel"/>
</dbReference>
<dbReference type="Gene3D" id="2.30.110.10">
    <property type="entry name" value="Electron Transport, Fmn-binding Protein, Chain A"/>
    <property type="match status" value="1"/>
</dbReference>
<dbReference type="AlphaFoldDB" id="A0A430ARH9"/>
<dbReference type="Pfam" id="PF12900">
    <property type="entry name" value="Pyridox_ox_2"/>
    <property type="match status" value="1"/>
</dbReference>
<dbReference type="PANTHER" id="PTHR34071">
    <property type="entry name" value="5-NITROIMIDAZOLE ANTIBIOTICS RESISTANCE PROTEIN, NIMA-FAMILY-RELATED PROTEIN-RELATED"/>
    <property type="match status" value="1"/>
</dbReference>
<dbReference type="OrthoDB" id="9794935at2"/>
<name>A0A430ARH9_9ENTE</name>